<dbReference type="InterPro" id="IPR050468">
    <property type="entry name" value="Cuticle_Struct_Prot"/>
</dbReference>
<dbReference type="PANTHER" id="PTHR10380">
    <property type="entry name" value="CUTICLE PROTEIN"/>
    <property type="match status" value="1"/>
</dbReference>
<gene>
    <name evidence="4" type="ORF">PYW07_015298</name>
</gene>
<dbReference type="AlphaFoldDB" id="A0AAD7YXI1"/>
<dbReference type="GO" id="GO:0008010">
    <property type="term" value="F:structural constituent of chitin-based larval cuticle"/>
    <property type="evidence" value="ECO:0007669"/>
    <property type="project" value="TreeGrafter"/>
</dbReference>
<reference evidence="4" key="1">
    <citation type="submission" date="2023-03" db="EMBL/GenBank/DDBJ databases">
        <title>Chromosome-level genomes of two armyworms, Mythimna separata and Mythimna loreyi, provide insights into the biosynthesis and reception of sex pheromones.</title>
        <authorList>
            <person name="Zhao H."/>
        </authorList>
    </citation>
    <scope>NUCLEOTIDE SEQUENCE</scope>
    <source>
        <strain evidence="4">BeijingLab</strain>
        <tissue evidence="4">Pupa</tissue>
    </source>
</reference>
<accession>A0AAD7YXI1</accession>
<evidence type="ECO:0000313" key="5">
    <source>
        <dbReference type="Proteomes" id="UP001231518"/>
    </source>
</evidence>
<dbReference type="Proteomes" id="UP001231518">
    <property type="component" value="Chromosome 6"/>
</dbReference>
<dbReference type="EMBL" id="JARGEI010000004">
    <property type="protein sequence ID" value="KAJ8732699.1"/>
    <property type="molecule type" value="Genomic_DNA"/>
</dbReference>
<organism evidence="4 5">
    <name type="scientific">Mythimna separata</name>
    <name type="common">Oriental armyworm</name>
    <name type="synonym">Pseudaletia separata</name>
    <dbReference type="NCBI Taxonomy" id="271217"/>
    <lineage>
        <taxon>Eukaryota</taxon>
        <taxon>Metazoa</taxon>
        <taxon>Ecdysozoa</taxon>
        <taxon>Arthropoda</taxon>
        <taxon>Hexapoda</taxon>
        <taxon>Insecta</taxon>
        <taxon>Pterygota</taxon>
        <taxon>Neoptera</taxon>
        <taxon>Endopterygota</taxon>
        <taxon>Lepidoptera</taxon>
        <taxon>Glossata</taxon>
        <taxon>Ditrysia</taxon>
        <taxon>Noctuoidea</taxon>
        <taxon>Noctuidae</taxon>
        <taxon>Noctuinae</taxon>
        <taxon>Hadenini</taxon>
        <taxon>Mythimna</taxon>
    </lineage>
</organism>
<evidence type="ECO:0000313" key="4">
    <source>
        <dbReference type="EMBL" id="KAJ8732699.1"/>
    </source>
</evidence>
<keyword evidence="5" id="KW-1185">Reference proteome</keyword>
<evidence type="ECO:0000256" key="1">
    <source>
        <dbReference type="ARBA" id="ARBA00022729"/>
    </source>
</evidence>
<sequence>MKSLVLCAFVAAAGVVVNALATPQIVQKAEDVKLLRYESNNDGLGTYSFAYDQSDSSKRNEEGELKNAGTDNAFVAVKGSFTWKAPDNSYHTINYVADENGYHPSIETGLVGTPPPEIAALYGF</sequence>
<name>A0AAD7YXI1_MYTSE</name>
<keyword evidence="2" id="KW-0193">Cuticle</keyword>
<dbReference type="PANTHER" id="PTHR10380:SF192">
    <property type="entry name" value="GEO02312P1"/>
    <property type="match status" value="1"/>
</dbReference>
<dbReference type="GO" id="GO:0062129">
    <property type="term" value="C:chitin-based extracellular matrix"/>
    <property type="evidence" value="ECO:0007669"/>
    <property type="project" value="TreeGrafter"/>
</dbReference>
<dbReference type="Pfam" id="PF00379">
    <property type="entry name" value="Chitin_bind_4"/>
    <property type="match status" value="1"/>
</dbReference>
<keyword evidence="1 3" id="KW-0732">Signal</keyword>
<comment type="caution">
    <text evidence="4">The sequence shown here is derived from an EMBL/GenBank/DDBJ whole genome shotgun (WGS) entry which is preliminary data.</text>
</comment>
<evidence type="ECO:0000256" key="3">
    <source>
        <dbReference type="SAM" id="SignalP"/>
    </source>
</evidence>
<dbReference type="PROSITE" id="PS51155">
    <property type="entry name" value="CHIT_BIND_RR_2"/>
    <property type="match status" value="1"/>
</dbReference>
<feature type="chain" id="PRO_5042033329" evidence="3">
    <location>
        <begin position="20"/>
        <end position="124"/>
    </location>
</feature>
<evidence type="ECO:0000256" key="2">
    <source>
        <dbReference type="PROSITE-ProRule" id="PRU00497"/>
    </source>
</evidence>
<protein>
    <submittedName>
        <fullName evidence="4">Uncharacterized protein</fullName>
    </submittedName>
</protein>
<dbReference type="InterPro" id="IPR000618">
    <property type="entry name" value="Insect_cuticle"/>
</dbReference>
<proteinExistence type="predicted"/>
<dbReference type="PRINTS" id="PR00947">
    <property type="entry name" value="CUTICLE"/>
</dbReference>
<feature type="signal peptide" evidence="3">
    <location>
        <begin position="1"/>
        <end position="19"/>
    </location>
</feature>